<feature type="transmembrane region" description="Helical" evidence="5">
    <location>
        <begin position="55"/>
        <end position="79"/>
    </location>
</feature>
<organism evidence="6 7">
    <name type="scientific">Flavobacterium paronense</name>
    <dbReference type="NCBI Taxonomy" id="1392775"/>
    <lineage>
        <taxon>Bacteria</taxon>
        <taxon>Pseudomonadati</taxon>
        <taxon>Bacteroidota</taxon>
        <taxon>Flavobacteriia</taxon>
        <taxon>Flavobacteriales</taxon>
        <taxon>Flavobacteriaceae</taxon>
        <taxon>Flavobacterium</taxon>
    </lineage>
</organism>
<dbReference type="Pfam" id="PF09685">
    <property type="entry name" value="MamF_MmsF"/>
    <property type="match status" value="1"/>
</dbReference>
<evidence type="ECO:0000256" key="3">
    <source>
        <dbReference type="ARBA" id="ARBA00022989"/>
    </source>
</evidence>
<evidence type="ECO:0000256" key="2">
    <source>
        <dbReference type="ARBA" id="ARBA00022692"/>
    </source>
</evidence>
<accession>A0ABV5GB75</accession>
<proteinExistence type="predicted"/>
<evidence type="ECO:0000256" key="5">
    <source>
        <dbReference type="SAM" id="Phobius"/>
    </source>
</evidence>
<dbReference type="Proteomes" id="UP001589576">
    <property type="component" value="Unassembled WGS sequence"/>
</dbReference>
<dbReference type="EMBL" id="JBHMFB010000003">
    <property type="protein sequence ID" value="MFB9088373.1"/>
    <property type="molecule type" value="Genomic_DNA"/>
</dbReference>
<gene>
    <name evidence="6" type="ORF">ACFFUU_02040</name>
</gene>
<comment type="subcellular location">
    <subcellularLocation>
        <location evidence="1">Membrane</location>
        <topology evidence="1">Multi-pass membrane protein</topology>
    </subcellularLocation>
</comment>
<keyword evidence="2 5" id="KW-0812">Transmembrane</keyword>
<protein>
    <submittedName>
        <fullName evidence="6">DUF4870 domain-containing protein</fullName>
    </submittedName>
</protein>
<keyword evidence="7" id="KW-1185">Reference proteome</keyword>
<evidence type="ECO:0000313" key="7">
    <source>
        <dbReference type="Proteomes" id="UP001589576"/>
    </source>
</evidence>
<dbReference type="RefSeq" id="WP_290284967.1">
    <property type="nucleotide sequence ID" value="NZ_JAUFQN010000019.1"/>
</dbReference>
<feature type="transmembrane region" description="Helical" evidence="5">
    <location>
        <begin position="12"/>
        <end position="35"/>
    </location>
</feature>
<reference evidence="6 7" key="1">
    <citation type="submission" date="2024-09" db="EMBL/GenBank/DDBJ databases">
        <authorList>
            <person name="Sun Q."/>
            <person name="Mori K."/>
        </authorList>
    </citation>
    <scope>NUCLEOTIDE SEQUENCE [LARGE SCALE GENOMIC DNA]</scope>
    <source>
        <strain evidence="6 7">CECT 8460</strain>
    </source>
</reference>
<comment type="caution">
    <text evidence="6">The sequence shown here is derived from an EMBL/GenBank/DDBJ whole genome shotgun (WGS) entry which is preliminary data.</text>
</comment>
<dbReference type="InterPro" id="IPR019109">
    <property type="entry name" value="MamF_MmsF"/>
</dbReference>
<sequence length="151" mass="17152">MTTTNDKNIATVLHLSTLTQYLIPFGNYIFPIVIWSSKKGESEFIDYNGKQVLNFQLSIFLYSVVLCLIAIPILIYTVFQNIPLDACFHDHDFIINHLKIHNLTGAIIIGIVAVLLFIFMKVAEFVLIIHAAVKASNGEEYKYPLSIPFFK</sequence>
<evidence type="ECO:0000256" key="4">
    <source>
        <dbReference type="ARBA" id="ARBA00023136"/>
    </source>
</evidence>
<evidence type="ECO:0000256" key="1">
    <source>
        <dbReference type="ARBA" id="ARBA00004141"/>
    </source>
</evidence>
<feature type="transmembrane region" description="Helical" evidence="5">
    <location>
        <begin position="100"/>
        <end position="120"/>
    </location>
</feature>
<keyword evidence="3 5" id="KW-1133">Transmembrane helix</keyword>
<keyword evidence="4 5" id="KW-0472">Membrane</keyword>
<name>A0ABV5GB75_9FLAO</name>
<evidence type="ECO:0000313" key="6">
    <source>
        <dbReference type="EMBL" id="MFB9088373.1"/>
    </source>
</evidence>